<keyword evidence="1" id="KW-1133">Transmembrane helix</keyword>
<dbReference type="RefSeq" id="WP_096592640.1">
    <property type="nucleotide sequence ID" value="NZ_MWRM01000003.1"/>
</dbReference>
<evidence type="ECO:0000313" key="2">
    <source>
        <dbReference type="EMBL" id="PCF55034.1"/>
    </source>
</evidence>
<evidence type="ECO:0000256" key="1">
    <source>
        <dbReference type="SAM" id="Phobius"/>
    </source>
</evidence>
<dbReference type="AlphaFoldDB" id="A0A2A4GWP2"/>
<gene>
    <name evidence="2" type="ORF">B5C08_07060</name>
</gene>
<keyword evidence="1" id="KW-0812">Transmembrane</keyword>
<name>A0A2A4GWP2_9STAP</name>
<reference evidence="2 3" key="1">
    <citation type="journal article" date="2017" name="PLoS ONE">
        <title>Development of a real-time PCR for detection of Staphylococcus pseudintermedius using a novel automated comparison of whole-genome sequences.</title>
        <authorList>
            <person name="Verstappen K.M."/>
            <person name="Huijbregts L."/>
            <person name="Spaninks M."/>
            <person name="Wagenaar J.A."/>
            <person name="Fluit A.C."/>
            <person name="Duim B."/>
        </authorList>
    </citation>
    <scope>NUCLEOTIDE SEQUENCE [LARGE SCALE GENOMIC DNA]</scope>
    <source>
        <strain evidence="2 3">215070706401-1</strain>
    </source>
</reference>
<comment type="caution">
    <text evidence="2">The sequence shown here is derived from an EMBL/GenBank/DDBJ whole genome shotgun (WGS) entry which is preliminary data.</text>
</comment>
<protein>
    <submittedName>
        <fullName evidence="2">Uncharacterized protein</fullName>
    </submittedName>
</protein>
<accession>A0A2A4GWP2</accession>
<feature type="transmembrane region" description="Helical" evidence="1">
    <location>
        <begin position="30"/>
        <end position="51"/>
    </location>
</feature>
<dbReference type="Proteomes" id="UP000218335">
    <property type="component" value="Unassembled WGS sequence"/>
</dbReference>
<organism evidence="2 3">
    <name type="scientific">Staphylococcus delphini</name>
    <dbReference type="NCBI Taxonomy" id="53344"/>
    <lineage>
        <taxon>Bacteria</taxon>
        <taxon>Bacillati</taxon>
        <taxon>Bacillota</taxon>
        <taxon>Bacilli</taxon>
        <taxon>Bacillales</taxon>
        <taxon>Staphylococcaceae</taxon>
        <taxon>Staphylococcus</taxon>
        <taxon>Staphylococcus intermedius group</taxon>
    </lineage>
</organism>
<proteinExistence type="predicted"/>
<dbReference type="EMBL" id="MWUU01000008">
    <property type="protein sequence ID" value="PCF55034.1"/>
    <property type="molecule type" value="Genomic_DNA"/>
</dbReference>
<keyword evidence="1" id="KW-0472">Membrane</keyword>
<sequence length="69" mass="8157">MIGLYILGFLIVMWIGQIVSQRLVARQYRLWVYLWMIGILIIQCMLIYGFVGELAQHTSEILSLFYDDK</sequence>
<evidence type="ECO:0000313" key="3">
    <source>
        <dbReference type="Proteomes" id="UP000218335"/>
    </source>
</evidence>